<feature type="domain" description="Reverse transcriptase" evidence="2">
    <location>
        <begin position="779"/>
        <end position="968"/>
    </location>
</feature>
<organism evidence="3">
    <name type="scientific">Tanacetum cinerariifolium</name>
    <name type="common">Dalmatian daisy</name>
    <name type="synonym">Chrysanthemum cinerariifolium</name>
    <dbReference type="NCBI Taxonomy" id="118510"/>
    <lineage>
        <taxon>Eukaryota</taxon>
        <taxon>Viridiplantae</taxon>
        <taxon>Streptophyta</taxon>
        <taxon>Embryophyta</taxon>
        <taxon>Tracheophyta</taxon>
        <taxon>Spermatophyta</taxon>
        <taxon>Magnoliopsida</taxon>
        <taxon>eudicotyledons</taxon>
        <taxon>Gunneridae</taxon>
        <taxon>Pentapetalae</taxon>
        <taxon>asterids</taxon>
        <taxon>campanulids</taxon>
        <taxon>Asterales</taxon>
        <taxon>Asteraceae</taxon>
        <taxon>Asteroideae</taxon>
        <taxon>Anthemideae</taxon>
        <taxon>Anthemidinae</taxon>
        <taxon>Tanacetum</taxon>
    </lineage>
</organism>
<dbReference type="EMBL" id="BKCJ010310122">
    <property type="protein sequence ID" value="GEZ68719.1"/>
    <property type="molecule type" value="Genomic_DNA"/>
</dbReference>
<accession>A0A699IPZ5</accession>
<reference evidence="3" key="1">
    <citation type="journal article" date="2019" name="Sci. Rep.">
        <title>Draft genome of Tanacetum cinerariifolium, the natural source of mosquito coil.</title>
        <authorList>
            <person name="Yamashiro T."/>
            <person name="Shiraishi A."/>
            <person name="Satake H."/>
            <person name="Nakayama K."/>
        </authorList>
    </citation>
    <scope>NUCLEOTIDE SEQUENCE</scope>
</reference>
<dbReference type="PANTHER" id="PTHR33116">
    <property type="entry name" value="REVERSE TRANSCRIPTASE ZINC-BINDING DOMAIN-CONTAINING PROTEIN-RELATED-RELATED"/>
    <property type="match status" value="1"/>
</dbReference>
<feature type="non-terminal residue" evidence="3">
    <location>
        <position position="1098"/>
    </location>
</feature>
<feature type="region of interest" description="Disordered" evidence="1">
    <location>
        <begin position="22"/>
        <end position="41"/>
    </location>
</feature>
<proteinExistence type="predicted"/>
<dbReference type="Gene3D" id="3.60.10.10">
    <property type="entry name" value="Endonuclease/exonuclease/phosphatase"/>
    <property type="match status" value="1"/>
</dbReference>
<dbReference type="InterPro" id="IPR000477">
    <property type="entry name" value="RT_dom"/>
</dbReference>
<dbReference type="PANTHER" id="PTHR33116:SF84">
    <property type="entry name" value="RNA-DIRECTED DNA POLYMERASE"/>
    <property type="match status" value="1"/>
</dbReference>
<dbReference type="InterPro" id="IPR043502">
    <property type="entry name" value="DNA/RNA_pol_sf"/>
</dbReference>
<dbReference type="AlphaFoldDB" id="A0A699IPZ5"/>
<evidence type="ECO:0000256" key="1">
    <source>
        <dbReference type="SAM" id="MobiDB-lite"/>
    </source>
</evidence>
<gene>
    <name evidence="3" type="ORF">Tci_540692</name>
</gene>
<protein>
    <recommendedName>
        <fullName evidence="2">Reverse transcriptase domain-containing protein</fullName>
    </recommendedName>
</protein>
<dbReference type="Pfam" id="PF00078">
    <property type="entry name" value="RVT_1"/>
    <property type="match status" value="1"/>
</dbReference>
<evidence type="ECO:0000259" key="2">
    <source>
        <dbReference type="Pfam" id="PF00078"/>
    </source>
</evidence>
<sequence length="1098" mass="125256">EESGIKGGNDSNNDQHEQVKSNTISDGLPVNDTEVNNNNNTSYTTKPVLYARAVTNMDASLQKKLVFKPTGLNDSGKEVVIFDDDLVRIGSAKWQLTVIGFFVGFKMFAPELRYHLRRMWGKFGLKDVIVNTKGQCFFKFNNEEEAVEPSKVPVWVKVYNVPLEAWFVEGLSAIASSIGKPIVMDSMTAIMCSNGMGRFEYARVLVEIDAKKEVKEEIELQYRGKDGSVRGYKKVQVEYCWKPPVCTLCYVFGHDLLHCKKRERTEEALVEIKQQNNLKEVSNKFSVLEEEENDEVQELNMLKDRMLVDKYLNKKIYPSKEEMSLWTADMRMYFEKQWEIDRQKEIKDAKIGMEEIEEDVIDNTPLVDKILTANEDWISNSSHSGSGCRIVVRWNNSRVNVIPIITCRQCLFCAIENLNNGKKLFCSFVYAANSGIERRAIWKVLYVSKGTVVNQPWMLLGDFNVTLKVEEHSTRGSFMSQDMNEFRECVNKIEVEDVYCSGLFYTCIKSPSKPSTSILRKLDKVLANEEFISSFSQAHAKFLPYLVSDHSPVVCCIPNVLIKKVAKKLKLLKPYMNKINWKNGNLFDNVVKFREKLKELQTLVDSDPHNVDLKKAKAGCFNEYRTAIQDECKLLHQQAKVEWLSEGDIKSAYFHKIVKSRKHSSRIIAVYDDAGKSSPVDQLEDMSSLFTNKLTSEDTNAMLLPVTDKEIQEAIFDIGDNKAPGPDSYTAKFFKKAWKIVGEDVCLAVREFFQTGKLLGQINATLISLVPKIKQPRKVTDYRPIACCNVLYKCISKILTNRIKGSLNKLVSINQSAFILGRSIQDNIFITQELLKGFPVKMIQWIMTCVSSAAFTISVNGERFGYFKGGRGLRQGDPISPYLFTLELKLTHLSFADDLLVLCHGDLKSVSVLKKALNEFSKVFGLLPNINKSIVFFGNVDKQAQRAILDELVFVMGKLSVKYLGVPLITKKISVAECKILMDRVKNVVLDWKNKSLSYAGRLQLISSVLASMQVYWASVFLIPKTNVRDIEKGGLGLKKLDEWNETLLSKQIWKIATKKESLWFKWVNLVKLKGRNFWDVQSDVNDSWMWKVILDLR</sequence>
<dbReference type="SUPFAM" id="SSF56219">
    <property type="entry name" value="DNase I-like"/>
    <property type="match status" value="1"/>
</dbReference>
<dbReference type="SUPFAM" id="SSF56672">
    <property type="entry name" value="DNA/RNA polymerases"/>
    <property type="match status" value="1"/>
</dbReference>
<dbReference type="InterPro" id="IPR036691">
    <property type="entry name" value="Endo/exonu/phosph_ase_sf"/>
</dbReference>
<name>A0A699IPZ5_TANCI</name>
<evidence type="ECO:0000313" key="3">
    <source>
        <dbReference type="EMBL" id="GEZ68719.1"/>
    </source>
</evidence>
<feature type="non-terminal residue" evidence="3">
    <location>
        <position position="1"/>
    </location>
</feature>
<dbReference type="CDD" id="cd01650">
    <property type="entry name" value="RT_nLTR_like"/>
    <property type="match status" value="1"/>
</dbReference>
<comment type="caution">
    <text evidence="3">The sequence shown here is derived from an EMBL/GenBank/DDBJ whole genome shotgun (WGS) entry which is preliminary data.</text>
</comment>